<reference evidence="4" key="1">
    <citation type="submission" date="2015-09" db="EMBL/GenBank/DDBJ databases">
        <authorList>
            <person name="Rodrigo-Torres Lidia"/>
            <person name="Arahal R.David."/>
        </authorList>
    </citation>
    <scope>NUCLEOTIDE SEQUENCE [LARGE SCALE GENOMIC DNA]</scope>
    <source>
        <strain evidence="4">CECT 7735</strain>
    </source>
</reference>
<evidence type="ECO:0000313" key="3">
    <source>
        <dbReference type="EMBL" id="CUJ87284.1"/>
    </source>
</evidence>
<dbReference type="Pfam" id="PF00206">
    <property type="entry name" value="Lyase_1"/>
    <property type="match status" value="1"/>
</dbReference>
<accession>A0A0P1I350</accession>
<evidence type="ECO:0000256" key="1">
    <source>
        <dbReference type="ARBA" id="ARBA00034772"/>
    </source>
</evidence>
<comment type="similarity">
    <text evidence="1">Belongs to the class-II fumarase/aspartase family.</text>
</comment>
<dbReference type="RefSeq" id="WP_058309938.1">
    <property type="nucleotide sequence ID" value="NZ_CYTW01000001.1"/>
</dbReference>
<dbReference type="SUPFAM" id="SSF48557">
    <property type="entry name" value="L-aspartase-like"/>
    <property type="match status" value="1"/>
</dbReference>
<proteinExistence type="inferred from homology"/>
<dbReference type="PANTHER" id="PTHR43172:SF2">
    <property type="entry name" value="ADENYLOSUCCINATE LYASE C-TERMINAL DOMAIN-CONTAINING PROTEIN"/>
    <property type="match status" value="1"/>
</dbReference>
<dbReference type="InterPro" id="IPR000362">
    <property type="entry name" value="Fumarate_lyase_fam"/>
</dbReference>
<gene>
    <name evidence="3" type="primary">pcaB</name>
    <name evidence="3" type="ORF">PH7735_00741</name>
</gene>
<dbReference type="InterPro" id="IPR022761">
    <property type="entry name" value="Fumarate_lyase_N"/>
</dbReference>
<dbReference type="STRING" id="1715693.PH7735_00741"/>
<dbReference type="PRINTS" id="PR00149">
    <property type="entry name" value="FUMRATELYASE"/>
</dbReference>
<dbReference type="EMBL" id="CYTW01000001">
    <property type="protein sequence ID" value="CUJ87284.1"/>
    <property type="molecule type" value="Genomic_DNA"/>
</dbReference>
<sequence>MAASVFDSPLFSRLFPTGEAGRLFTDTAEVRAMLLVEGTLAKVQGEMGIIPQDSAFFIHRAAMEVQIDPAGLADETGQNGVHVPGLVAAFRKAMEAPEHAQFIHWGATSQDIIDTGLMLRLRSLLTLVEKDLQSCLSALAKLAETHAETPMVARTWGQAATLTSFGAQAAEWGNPLVNLLAELAELRTSCLLVSLSGASGTSGAYGPEAAELRAALATSLNLQNPDRSWHTDRTPILRIANWLGRVNVALGKLGDDLIAMSMTGIGEIDLGGGGSSSTMPQKQNPVAASALVALAHQGNGLQATLNGAAMQKHQRDAAAWFTEWLCLPQICLGAISALGTATKLLPALSPRAEEMAKTAQDPLDLIHAEALSFALSETLRRPDAQAATKSMCKEANATGTPLSQLVARDYPDLDVSAVFDPLQQMGLGPRDARAFAQRVTKVTG</sequence>
<dbReference type="InterPro" id="IPR008948">
    <property type="entry name" value="L-Aspartase-like"/>
</dbReference>
<organism evidence="3 4">
    <name type="scientific">Shimia thalassica</name>
    <dbReference type="NCBI Taxonomy" id="1715693"/>
    <lineage>
        <taxon>Bacteria</taxon>
        <taxon>Pseudomonadati</taxon>
        <taxon>Pseudomonadota</taxon>
        <taxon>Alphaproteobacteria</taxon>
        <taxon>Rhodobacterales</taxon>
        <taxon>Roseobacteraceae</taxon>
    </lineage>
</organism>
<dbReference type="Proteomes" id="UP000051870">
    <property type="component" value="Unassembled WGS sequence"/>
</dbReference>
<feature type="domain" description="Fumarate lyase N-terminal" evidence="2">
    <location>
        <begin position="95"/>
        <end position="296"/>
    </location>
</feature>
<dbReference type="Gene3D" id="1.10.40.30">
    <property type="entry name" value="Fumarase/aspartase (C-terminal domain)"/>
    <property type="match status" value="1"/>
</dbReference>
<dbReference type="Gene3D" id="1.20.200.10">
    <property type="entry name" value="Fumarase/aspartase (Central domain)"/>
    <property type="match status" value="1"/>
</dbReference>
<dbReference type="GeneID" id="83879817"/>
<dbReference type="PANTHER" id="PTHR43172">
    <property type="entry name" value="ADENYLOSUCCINATE LYASE"/>
    <property type="match status" value="1"/>
</dbReference>
<evidence type="ECO:0000259" key="2">
    <source>
        <dbReference type="Pfam" id="PF00206"/>
    </source>
</evidence>
<keyword evidence="3" id="KW-0413">Isomerase</keyword>
<protein>
    <submittedName>
        <fullName evidence="3">3-carboxy-cis,cis-muconate cycloisomerase</fullName>
        <ecNumber evidence="3">5.5.1.2</ecNumber>
    </submittedName>
</protein>
<evidence type="ECO:0000313" key="4">
    <source>
        <dbReference type="Proteomes" id="UP000051870"/>
    </source>
</evidence>
<dbReference type="EC" id="5.5.1.2" evidence="3"/>
<dbReference type="AlphaFoldDB" id="A0A0P1I350"/>
<dbReference type="GO" id="GO:0047472">
    <property type="term" value="F:3-carboxy-cis,cis-muconate cycloisomerase activity"/>
    <property type="evidence" value="ECO:0007669"/>
    <property type="project" value="UniProtKB-EC"/>
</dbReference>
<keyword evidence="4" id="KW-1185">Reference proteome</keyword>
<name>A0A0P1I350_9RHOB</name>